<name>A0A2H0VL01_9BACT</name>
<dbReference type="EMBL" id="PFAE01000039">
    <property type="protein sequence ID" value="PIR99738.1"/>
    <property type="molecule type" value="Genomic_DNA"/>
</dbReference>
<comment type="caution">
    <text evidence="1">The sequence shown here is derived from an EMBL/GenBank/DDBJ whole genome shotgun (WGS) entry which is preliminary data.</text>
</comment>
<organism evidence="1 2">
    <name type="scientific">Candidatus Collierbacteria bacterium CG10_big_fil_rev_8_21_14_0_10_43_36</name>
    <dbReference type="NCBI Taxonomy" id="1974534"/>
    <lineage>
        <taxon>Bacteria</taxon>
        <taxon>Candidatus Collieribacteriota</taxon>
    </lineage>
</organism>
<proteinExistence type="predicted"/>
<evidence type="ECO:0000313" key="2">
    <source>
        <dbReference type="Proteomes" id="UP000230730"/>
    </source>
</evidence>
<dbReference type="AlphaFoldDB" id="A0A2H0VL01"/>
<protein>
    <submittedName>
        <fullName evidence="1">Uncharacterized protein</fullName>
    </submittedName>
</protein>
<reference evidence="2" key="1">
    <citation type="submission" date="2017-09" db="EMBL/GenBank/DDBJ databases">
        <title>Depth-based differentiation of microbial function through sediment-hosted aquifers and enrichment of novel symbionts in the deep terrestrial subsurface.</title>
        <authorList>
            <person name="Probst A.J."/>
            <person name="Ladd B."/>
            <person name="Jarett J.K."/>
            <person name="Geller-Mcgrath D.E."/>
            <person name="Sieber C.M.K."/>
            <person name="Emerson J.B."/>
            <person name="Anantharaman K."/>
            <person name="Thomas B.C."/>
            <person name="Malmstrom R."/>
            <person name="Stieglmeier M."/>
            <person name="Klingl A."/>
            <person name="Woyke T."/>
            <person name="Ryan C.M."/>
            <person name="Banfield J.F."/>
        </authorList>
    </citation>
    <scope>NUCLEOTIDE SEQUENCE [LARGE SCALE GENOMIC DNA]</scope>
</reference>
<accession>A0A2H0VL01</accession>
<evidence type="ECO:0000313" key="1">
    <source>
        <dbReference type="EMBL" id="PIR99738.1"/>
    </source>
</evidence>
<dbReference type="Proteomes" id="UP000230730">
    <property type="component" value="Unassembled WGS sequence"/>
</dbReference>
<gene>
    <name evidence="1" type="ORF">COT86_02385</name>
</gene>
<sequence>MKKYFSRLPHNNGQASLVLVLILGLVSIMSVLASSSLSISNVQIEDTITQTNQAWYAAWSGVDEIMYRLRSHQEFGGSYSVGLTLANGATVSATVTGDSNQMVVRSSGYEGGVIKKLEVTIASSSSKASFVFAAQSGEGGFELEGNTTVTGSNGAPGNVYSNGPVLGIKANSGNAGSKILGSVWAVGSIGGLSSPNNGGVYIKNNAWANTMTACLIGGSVRASTPPTNCPFSGSFEISLPPLTATLSSIDAAYWKNKALEGGIWNGDCNIASSNGTDCSDGTRVVGNKQILGNLNVPSGVNLTINGPLWVKGDVNISQNNVLYTSEDTNKNSVMIVASDPDNPAIKGRVITSSNVQFNRNSQDAGIIFISENQSMDCANLPAIDITSNTATVVFVAIDGCINVGSNSMINGILGKKIHIKNNSTIQYDPSLARAIVVPDSGGWNVVNIREY</sequence>